<proteinExistence type="predicted"/>
<reference evidence="3" key="1">
    <citation type="submission" date="2022-07" db="EMBL/GenBank/DDBJ databases">
        <title>Ectorhizobium quercum gen.nov., sp. nov.</title>
        <authorList>
            <person name="Ma T."/>
            <person name="Li Y."/>
        </authorList>
    </citation>
    <scope>NUCLEOTIDE SEQUENCE</scope>
    <source>
        <strain evidence="3">BDR2-2</strain>
    </source>
</reference>
<comment type="caution">
    <text evidence="3">The sequence shown here is derived from an EMBL/GenBank/DDBJ whole genome shotgun (WGS) entry which is preliminary data.</text>
</comment>
<evidence type="ECO:0000256" key="2">
    <source>
        <dbReference type="SAM" id="SignalP"/>
    </source>
</evidence>
<sequence>MIRKRQRQRKGRALALSFTLVLSACAGQPVRIAGETGLVEADQAMLMPAPGAFAITGVAQKRFNNALQQEIFLSTDSRVPGQNVVQVRLFGTKSPTRYGDDTLAFTSLTESRINSELRGTLPGIAMVPSPFVTQNDYGPFGYAVGRPAADELCLYAWQQLRSPDGQSAIGTGAIQIRVRLCDRGATEEKLLAFMYGFTITAAVDAPGWNPYGTPAPVRQRLGKSGDPTYPRDMATVLPAPPPAPAAAPARTAQPAVPISAPQGPQVVVPSPAGGAAAASPVPAPAAPARSTTSAAPVANAGTVVPSPACLGGGRPPEGACP</sequence>
<dbReference type="EMBL" id="JANFPI010000004">
    <property type="protein sequence ID" value="MCX8997923.1"/>
    <property type="molecule type" value="Genomic_DNA"/>
</dbReference>
<dbReference type="AlphaFoldDB" id="A0AAE3MZ35"/>
<dbReference type="Pfam" id="PF17038">
    <property type="entry name" value="CBP_BcsN"/>
    <property type="match status" value="1"/>
</dbReference>
<feature type="region of interest" description="Disordered" evidence="1">
    <location>
        <begin position="237"/>
        <end position="321"/>
    </location>
</feature>
<accession>A0AAE3MZ35</accession>
<feature type="signal peptide" evidence="2">
    <location>
        <begin position="1"/>
        <end position="26"/>
    </location>
</feature>
<dbReference type="InterPro" id="IPR031482">
    <property type="entry name" value="CBP_BcsN"/>
</dbReference>
<keyword evidence="2" id="KW-0732">Signal</keyword>
<keyword evidence="4" id="KW-1185">Reference proteome</keyword>
<organism evidence="3 4">
    <name type="scientific">Ectorhizobium quercum</name>
    <dbReference type="NCBI Taxonomy" id="2965071"/>
    <lineage>
        <taxon>Bacteria</taxon>
        <taxon>Pseudomonadati</taxon>
        <taxon>Pseudomonadota</taxon>
        <taxon>Alphaproteobacteria</taxon>
        <taxon>Hyphomicrobiales</taxon>
        <taxon>Rhizobiaceae</taxon>
        <taxon>Ectorhizobium</taxon>
    </lineage>
</organism>
<evidence type="ECO:0000313" key="3">
    <source>
        <dbReference type="EMBL" id="MCX8997923.1"/>
    </source>
</evidence>
<protein>
    <submittedName>
        <fullName evidence="3">Cellulose biosynthesis protein BcsN</fullName>
    </submittedName>
</protein>
<feature type="chain" id="PRO_5041922755" evidence="2">
    <location>
        <begin position="27"/>
        <end position="321"/>
    </location>
</feature>
<name>A0AAE3MZ35_9HYPH</name>
<evidence type="ECO:0000256" key="1">
    <source>
        <dbReference type="SAM" id="MobiDB-lite"/>
    </source>
</evidence>
<feature type="compositionally biased region" description="Low complexity" evidence="1">
    <location>
        <begin position="246"/>
        <end position="298"/>
    </location>
</feature>
<dbReference type="Proteomes" id="UP001208771">
    <property type="component" value="Unassembled WGS sequence"/>
</dbReference>
<dbReference type="PROSITE" id="PS51257">
    <property type="entry name" value="PROKAR_LIPOPROTEIN"/>
    <property type="match status" value="1"/>
</dbReference>
<dbReference type="RefSeq" id="WP_306411716.1">
    <property type="nucleotide sequence ID" value="NZ_JANFPI010000004.1"/>
</dbReference>
<gene>
    <name evidence="3" type="primary">bcsN</name>
    <name evidence="3" type="ORF">NOF55_12505</name>
</gene>
<evidence type="ECO:0000313" key="4">
    <source>
        <dbReference type="Proteomes" id="UP001208771"/>
    </source>
</evidence>